<dbReference type="InterPro" id="IPR044669">
    <property type="entry name" value="YneE/VCCN1/2-like"/>
</dbReference>
<evidence type="ECO:0000256" key="3">
    <source>
        <dbReference type="ARBA" id="ARBA00022475"/>
    </source>
</evidence>
<evidence type="ECO:0000256" key="1">
    <source>
        <dbReference type="ARBA" id="ARBA00004651"/>
    </source>
</evidence>
<evidence type="ECO:0000256" key="7">
    <source>
        <dbReference type="ARBA" id="ARBA00023136"/>
    </source>
</evidence>
<dbReference type="GO" id="GO:0005886">
    <property type="term" value="C:plasma membrane"/>
    <property type="evidence" value="ECO:0007669"/>
    <property type="project" value="UniProtKB-SubCell"/>
</dbReference>
<evidence type="ECO:0000256" key="6">
    <source>
        <dbReference type="ARBA" id="ARBA00023065"/>
    </source>
</evidence>
<dbReference type="GO" id="GO:0005254">
    <property type="term" value="F:chloride channel activity"/>
    <property type="evidence" value="ECO:0007669"/>
    <property type="project" value="InterPro"/>
</dbReference>
<keyword evidence="6" id="KW-0406">Ion transport</keyword>
<feature type="transmembrane region" description="Helical" evidence="9">
    <location>
        <begin position="419"/>
        <end position="452"/>
    </location>
</feature>
<comment type="subcellular location">
    <subcellularLocation>
        <location evidence="1">Cell membrane</location>
        <topology evidence="1">Multi-pass membrane protein</topology>
    </subcellularLocation>
</comment>
<proteinExistence type="inferred from homology"/>
<dbReference type="PANTHER" id="PTHR33281:SF19">
    <property type="entry name" value="VOLTAGE-DEPENDENT ANION CHANNEL-FORMING PROTEIN YNEE"/>
    <property type="match status" value="1"/>
</dbReference>
<sequence length="505" mass="55893">MWGRKVGGGSASKGAGVRTWSRTCHSSQVWQWASAPRPSSSPLPSVAGSRAAGMAACTPGLAPRTPEAAASTRSGAAPKWVMACSVAPTGVSTSISTAHASSAAWQRASWGERWLWGFMRGWSSRSAAPCGDEFFVMIYYFKFNVWPARRTEYSASQKRPPGALCSKKTTPMGVVVGGRSPKMLAGWCPTGCSRGCSLMIVRPKTTWFLMLFAWHGSVLHRVLAPLLVNFLLGVLAVWGSSHASHFFPHLNPVPFSLIGVALAIFVSFRNNACYSRYWEARTLWGGMKNQARDFARFVITVPDLHKDDPQVARVLNLMVAFIYALKHQLRDTDPRPSLVRLLDENEVDQILRRDCRPQYVLECLQRQLVAWHRQGRYGDIMLESGLRKLDALNAVLGGCERIRGTPLPYAYDVLLHRTTYFYCALLPFGLIGSIGLATPVISVFIAYAFLAWHAIASELEDPFGEEPNDLALTSMSIDAERAVRQAVDAKDMPPRLMPDLNFRLR</sequence>
<evidence type="ECO:0000256" key="5">
    <source>
        <dbReference type="ARBA" id="ARBA00022989"/>
    </source>
</evidence>
<reference evidence="10 11" key="1">
    <citation type="journal article" date="2017" name="Int. J. Syst. Evol. Microbiol.">
        <title>Achromobacter aloeverae sp. nov., isolated from the root of Aloe vera (L.) Burm.f.</title>
        <authorList>
            <person name="Kuncharoen N."/>
            <person name="Muramatsu Y."/>
            <person name="Shibata C."/>
            <person name="Kamakura Y."/>
            <person name="Nakagawa Y."/>
            <person name="Tanasupawat S."/>
        </authorList>
    </citation>
    <scope>NUCLEOTIDE SEQUENCE [LARGE SCALE GENOMIC DNA]</scope>
    <source>
        <strain evidence="10 11">AVA-1</strain>
    </source>
</reference>
<keyword evidence="3" id="KW-1003">Cell membrane</keyword>
<dbReference type="Pfam" id="PF25539">
    <property type="entry name" value="Bestrophin_2"/>
    <property type="match status" value="1"/>
</dbReference>
<evidence type="ECO:0000256" key="2">
    <source>
        <dbReference type="ARBA" id="ARBA00022448"/>
    </source>
</evidence>
<dbReference type="PANTHER" id="PTHR33281">
    <property type="entry name" value="UPF0187 PROTEIN YNEE"/>
    <property type="match status" value="1"/>
</dbReference>
<evidence type="ECO:0000256" key="9">
    <source>
        <dbReference type="SAM" id="Phobius"/>
    </source>
</evidence>
<keyword evidence="4 9" id="KW-0812">Transmembrane</keyword>
<dbReference type="EMBL" id="PYAL01000001">
    <property type="protein sequence ID" value="RXN92475.1"/>
    <property type="molecule type" value="Genomic_DNA"/>
</dbReference>
<organism evidence="10 11">
    <name type="scientific">Achromobacter aloeverae</name>
    <dbReference type="NCBI Taxonomy" id="1750518"/>
    <lineage>
        <taxon>Bacteria</taxon>
        <taxon>Pseudomonadati</taxon>
        <taxon>Pseudomonadota</taxon>
        <taxon>Betaproteobacteria</taxon>
        <taxon>Burkholderiales</taxon>
        <taxon>Alcaligenaceae</taxon>
        <taxon>Achromobacter</taxon>
    </lineage>
</organism>
<keyword evidence="2" id="KW-0813">Transport</keyword>
<protein>
    <recommendedName>
        <fullName evidence="12">Bestrophin</fullName>
    </recommendedName>
</protein>
<evidence type="ECO:0000256" key="8">
    <source>
        <dbReference type="ARBA" id="ARBA00034708"/>
    </source>
</evidence>
<comment type="similarity">
    <text evidence="8">Belongs to the anion channel-forming bestrophin (TC 1.A.46) family.</text>
</comment>
<dbReference type="Proteomes" id="UP000290849">
    <property type="component" value="Unassembled WGS sequence"/>
</dbReference>
<keyword evidence="7 9" id="KW-0472">Membrane</keyword>
<evidence type="ECO:0000256" key="4">
    <source>
        <dbReference type="ARBA" id="ARBA00022692"/>
    </source>
</evidence>
<accession>A0A4Q1HQY0</accession>
<name>A0A4Q1HQY0_9BURK</name>
<feature type="transmembrane region" description="Helical" evidence="9">
    <location>
        <begin position="250"/>
        <end position="268"/>
    </location>
</feature>
<dbReference type="AlphaFoldDB" id="A0A4Q1HQY0"/>
<comment type="caution">
    <text evidence="10">The sequence shown here is derived from an EMBL/GenBank/DDBJ whole genome shotgun (WGS) entry which is preliminary data.</text>
</comment>
<gene>
    <name evidence="10" type="ORF">C7R54_01580</name>
</gene>
<feature type="transmembrane region" description="Helical" evidence="9">
    <location>
        <begin position="218"/>
        <end position="238"/>
    </location>
</feature>
<evidence type="ECO:0000313" key="11">
    <source>
        <dbReference type="Proteomes" id="UP000290849"/>
    </source>
</evidence>
<evidence type="ECO:0008006" key="12">
    <source>
        <dbReference type="Google" id="ProtNLM"/>
    </source>
</evidence>
<keyword evidence="11" id="KW-1185">Reference proteome</keyword>
<evidence type="ECO:0000313" key="10">
    <source>
        <dbReference type="EMBL" id="RXN92475.1"/>
    </source>
</evidence>
<keyword evidence="5 9" id="KW-1133">Transmembrane helix</keyword>